<proteinExistence type="predicted"/>
<dbReference type="AlphaFoldDB" id="A0A7T8GTR9"/>
<sequence>MVFGLPLYTTGAEERRETEENAHQEEEECLEFEESGVAECVTQEINKEKTEGKVSPGEAEEIVTIQEGDKESTKSSCSTPKDDYKMVLRKRQVLKLQKNGSRKNKGPKDSPEEKIQKMNTSHMESYLSENDGEEA</sequence>
<feature type="compositionally biased region" description="Acidic residues" evidence="1">
    <location>
        <begin position="25"/>
        <end position="34"/>
    </location>
</feature>
<evidence type="ECO:0000313" key="3">
    <source>
        <dbReference type="Proteomes" id="UP000595437"/>
    </source>
</evidence>
<feature type="compositionally biased region" description="Basic and acidic residues" evidence="1">
    <location>
        <begin position="106"/>
        <end position="116"/>
    </location>
</feature>
<name>A0A7T8GTR9_CALRO</name>
<gene>
    <name evidence="2" type="ORF">FKW44_017965</name>
</gene>
<feature type="region of interest" description="Disordered" evidence="1">
    <location>
        <begin position="95"/>
        <end position="135"/>
    </location>
</feature>
<reference evidence="3" key="1">
    <citation type="submission" date="2021-01" db="EMBL/GenBank/DDBJ databases">
        <title>Caligus Genome Assembly.</title>
        <authorList>
            <person name="Gallardo-Escarate C."/>
        </authorList>
    </citation>
    <scope>NUCLEOTIDE SEQUENCE [LARGE SCALE GENOMIC DNA]</scope>
</reference>
<dbReference type="EMBL" id="CP045901">
    <property type="protein sequence ID" value="QQP37633.1"/>
    <property type="molecule type" value="Genomic_DNA"/>
</dbReference>
<evidence type="ECO:0000256" key="1">
    <source>
        <dbReference type="SAM" id="MobiDB-lite"/>
    </source>
</evidence>
<feature type="region of interest" description="Disordered" evidence="1">
    <location>
        <begin position="47"/>
        <end position="83"/>
    </location>
</feature>
<evidence type="ECO:0000313" key="2">
    <source>
        <dbReference type="EMBL" id="QQP37633.1"/>
    </source>
</evidence>
<dbReference type="Proteomes" id="UP000595437">
    <property type="component" value="Chromosome 12"/>
</dbReference>
<feature type="compositionally biased region" description="Basic and acidic residues" evidence="1">
    <location>
        <begin position="12"/>
        <end position="24"/>
    </location>
</feature>
<organism evidence="2 3">
    <name type="scientific">Caligus rogercresseyi</name>
    <name type="common">Sea louse</name>
    <dbReference type="NCBI Taxonomy" id="217165"/>
    <lineage>
        <taxon>Eukaryota</taxon>
        <taxon>Metazoa</taxon>
        <taxon>Ecdysozoa</taxon>
        <taxon>Arthropoda</taxon>
        <taxon>Crustacea</taxon>
        <taxon>Multicrustacea</taxon>
        <taxon>Hexanauplia</taxon>
        <taxon>Copepoda</taxon>
        <taxon>Siphonostomatoida</taxon>
        <taxon>Caligidae</taxon>
        <taxon>Caligus</taxon>
    </lineage>
</organism>
<feature type="region of interest" description="Disordered" evidence="1">
    <location>
        <begin position="1"/>
        <end position="34"/>
    </location>
</feature>
<keyword evidence="3" id="KW-1185">Reference proteome</keyword>
<accession>A0A7T8GTR9</accession>
<protein>
    <submittedName>
        <fullName evidence="2">Uncharacterized protein</fullName>
    </submittedName>
</protein>